<evidence type="ECO:0000256" key="5">
    <source>
        <dbReference type="ARBA" id="ARBA00023136"/>
    </source>
</evidence>
<keyword evidence="3 10" id="KW-0653">Protein transport</keyword>
<dbReference type="InterPro" id="IPR025655">
    <property type="entry name" value="PEX14"/>
</dbReference>
<evidence type="ECO:0000256" key="7">
    <source>
        <dbReference type="ARBA" id="ARBA00029502"/>
    </source>
</evidence>
<evidence type="ECO:0000256" key="8">
    <source>
        <dbReference type="ARBA" id="ARBA00029691"/>
    </source>
</evidence>
<dbReference type="Proteomes" id="UP000037510">
    <property type="component" value="Unassembled WGS sequence"/>
</dbReference>
<dbReference type="AlphaFoldDB" id="A0A0L7KVC6"/>
<evidence type="ECO:0000256" key="2">
    <source>
        <dbReference type="ARBA" id="ARBA00022448"/>
    </source>
</evidence>
<gene>
    <name evidence="13" type="ORF">OBRU01_20462</name>
</gene>
<name>A0A0L7KVC6_OPEBR</name>
<dbReference type="GO" id="GO:0005778">
    <property type="term" value="C:peroxisomal membrane"/>
    <property type="evidence" value="ECO:0007669"/>
    <property type="project" value="UniProtKB-SubCell"/>
</dbReference>
<keyword evidence="11" id="KW-0175">Coiled coil</keyword>
<feature type="domain" description="Peroxisome membrane anchor protein Pex14p N-terminal" evidence="12">
    <location>
        <begin position="14"/>
        <end position="57"/>
    </location>
</feature>
<protein>
    <recommendedName>
        <fullName evidence="7 10">Peroxisomal membrane protein PEX14</fullName>
    </recommendedName>
    <alternativeName>
        <fullName evidence="8 10">Peroxin-14</fullName>
    </alternativeName>
</protein>
<comment type="function">
    <text evidence="10">Component of the PEX13-PEX14 docking complex, a translocon channel that specifically mediates the import of peroxisomal cargo proteins bound to PEX5 receptor. The PEX13-PEX14 docking complex forms a large import pore which can be opened to a diameter of about 9 nm. Mechanistically, PEX5 receptor along with cargo proteins associates with the PEX14 subunit of the PEX13-PEX14 docking complex in the cytosol, leading to the insertion of the receptor into the organelle membrane with the concomitant translocation of the cargo into the peroxisome matrix.</text>
</comment>
<evidence type="ECO:0000256" key="6">
    <source>
        <dbReference type="ARBA" id="ARBA00023140"/>
    </source>
</evidence>
<evidence type="ECO:0000313" key="13">
    <source>
        <dbReference type="EMBL" id="KOB66989.1"/>
    </source>
</evidence>
<dbReference type="PANTHER" id="PTHR23058:SF0">
    <property type="entry name" value="PEROXISOMAL MEMBRANE PROTEIN PEX14"/>
    <property type="match status" value="1"/>
</dbReference>
<sequence length="161" mass="18039">MSSEIVSNSGIQIRDNLVTTAVKFLNNPNVQRCTIDSKERFLRSKGLTQPEIQKALEKTAEMLDLPSMTSELMMFQAKRNVLRDHVVPLLVYGGIAYTCYWFYKSTSECIDELRKSLDVLNANVTSLRGEMQAANQHTAARSQIGDLQADIASVKGILLNR</sequence>
<keyword evidence="5 10" id="KW-0472">Membrane</keyword>
<keyword evidence="14" id="KW-1185">Reference proteome</keyword>
<evidence type="ECO:0000256" key="3">
    <source>
        <dbReference type="ARBA" id="ARBA00022927"/>
    </source>
</evidence>
<accession>A0A0L7KVC6</accession>
<organism evidence="13 14">
    <name type="scientific">Operophtera brumata</name>
    <name type="common">Winter moth</name>
    <name type="synonym">Phalaena brumata</name>
    <dbReference type="NCBI Taxonomy" id="104452"/>
    <lineage>
        <taxon>Eukaryota</taxon>
        <taxon>Metazoa</taxon>
        <taxon>Ecdysozoa</taxon>
        <taxon>Arthropoda</taxon>
        <taxon>Hexapoda</taxon>
        <taxon>Insecta</taxon>
        <taxon>Pterygota</taxon>
        <taxon>Neoptera</taxon>
        <taxon>Endopterygota</taxon>
        <taxon>Lepidoptera</taxon>
        <taxon>Glossata</taxon>
        <taxon>Ditrysia</taxon>
        <taxon>Geometroidea</taxon>
        <taxon>Geometridae</taxon>
        <taxon>Larentiinae</taxon>
        <taxon>Operophtera</taxon>
    </lineage>
</organism>
<evidence type="ECO:0000259" key="12">
    <source>
        <dbReference type="Pfam" id="PF04695"/>
    </source>
</evidence>
<dbReference type="STRING" id="104452.A0A0L7KVC6"/>
<keyword evidence="4" id="KW-0811">Translocation</keyword>
<evidence type="ECO:0000256" key="4">
    <source>
        <dbReference type="ARBA" id="ARBA00023010"/>
    </source>
</evidence>
<evidence type="ECO:0000256" key="11">
    <source>
        <dbReference type="SAM" id="Coils"/>
    </source>
</evidence>
<dbReference type="InterPro" id="IPR006785">
    <property type="entry name" value="Pex14_N"/>
</dbReference>
<evidence type="ECO:0000256" key="1">
    <source>
        <dbReference type="ARBA" id="ARBA00005443"/>
    </source>
</evidence>
<dbReference type="GO" id="GO:1990429">
    <property type="term" value="C:peroxisomal importomer complex"/>
    <property type="evidence" value="ECO:0007669"/>
    <property type="project" value="TreeGrafter"/>
</dbReference>
<dbReference type="Gene3D" id="1.10.10.10">
    <property type="entry name" value="Winged helix-like DNA-binding domain superfamily/Winged helix DNA-binding domain"/>
    <property type="match status" value="1"/>
</dbReference>
<dbReference type="GO" id="GO:0005102">
    <property type="term" value="F:signaling receptor binding"/>
    <property type="evidence" value="ECO:0007669"/>
    <property type="project" value="TreeGrafter"/>
</dbReference>
<evidence type="ECO:0000256" key="10">
    <source>
        <dbReference type="RuleBase" id="RU367032"/>
    </source>
</evidence>
<proteinExistence type="inferred from homology"/>
<evidence type="ECO:0000256" key="9">
    <source>
        <dbReference type="ARBA" id="ARBA00046271"/>
    </source>
</evidence>
<dbReference type="InterPro" id="IPR036388">
    <property type="entry name" value="WH-like_DNA-bd_sf"/>
</dbReference>
<keyword evidence="6 10" id="KW-0576">Peroxisome</keyword>
<keyword evidence="2 10" id="KW-0813">Transport</keyword>
<dbReference type="Pfam" id="PF04695">
    <property type="entry name" value="Pex14_N"/>
    <property type="match status" value="1"/>
</dbReference>
<feature type="coiled-coil region" evidence="11">
    <location>
        <begin position="110"/>
        <end position="137"/>
    </location>
</feature>
<comment type="subcellular location">
    <subcellularLocation>
        <location evidence="9 10">Peroxisome membrane</location>
    </subcellularLocation>
</comment>
<evidence type="ECO:0000313" key="14">
    <source>
        <dbReference type="Proteomes" id="UP000037510"/>
    </source>
</evidence>
<dbReference type="GO" id="GO:0016560">
    <property type="term" value="P:protein import into peroxisome matrix, docking"/>
    <property type="evidence" value="ECO:0007669"/>
    <property type="project" value="UniProtKB-UniRule"/>
</dbReference>
<comment type="caution">
    <text evidence="13">The sequence shown here is derived from an EMBL/GenBank/DDBJ whole genome shotgun (WGS) entry which is preliminary data.</text>
</comment>
<reference evidence="13 14" key="1">
    <citation type="journal article" date="2015" name="Genome Biol. Evol.">
        <title>The genome of winter moth (Operophtera brumata) provides a genomic perspective on sexual dimorphism and phenology.</title>
        <authorList>
            <person name="Derks M.F."/>
            <person name="Smit S."/>
            <person name="Salis L."/>
            <person name="Schijlen E."/>
            <person name="Bossers A."/>
            <person name="Mateman C."/>
            <person name="Pijl A.S."/>
            <person name="de Ridder D."/>
            <person name="Groenen M.A."/>
            <person name="Visser M.E."/>
            <person name="Megens H.J."/>
        </authorList>
    </citation>
    <scope>NUCLEOTIDE SEQUENCE [LARGE SCALE GENOMIC DNA]</scope>
    <source>
        <strain evidence="13">WM2013NL</strain>
        <tissue evidence="13">Head and thorax</tissue>
    </source>
</reference>
<comment type="similarity">
    <text evidence="1 10">Belongs to the peroxin-14 family.</text>
</comment>
<dbReference type="EMBL" id="JTDY01005450">
    <property type="protein sequence ID" value="KOB66989.1"/>
    <property type="molecule type" value="Genomic_DNA"/>
</dbReference>
<dbReference type="PANTHER" id="PTHR23058">
    <property type="entry name" value="PEROXISOMAL MEMBRANE PROTEIN PEX14"/>
    <property type="match status" value="1"/>
</dbReference>